<sequence>MTEPALYAAELTTDHLVLRRPVPTDVAAILAVHRDPRTCRHNPSDALRTRAEAEWLYRRWDERWQRSGFGYWVVRGRGAEQPLGFCGVKPTVLGGLRGLNLFYRFDPACWGRGVAGEAATAVVAWAGRELPRLPLIARIRPENLASQRVAEKAGLTRAAHLDEIGEDGLDWIWARNLP</sequence>
<dbReference type="Pfam" id="PF13302">
    <property type="entry name" value="Acetyltransf_3"/>
    <property type="match status" value="1"/>
</dbReference>
<dbReference type="Gene3D" id="3.40.630.30">
    <property type="match status" value="1"/>
</dbReference>
<dbReference type="PANTHER" id="PTHR43792:SF1">
    <property type="entry name" value="N-ACETYLTRANSFERASE DOMAIN-CONTAINING PROTEIN"/>
    <property type="match status" value="1"/>
</dbReference>
<proteinExistence type="predicted"/>
<dbReference type="PANTHER" id="PTHR43792">
    <property type="entry name" value="GNAT FAMILY, PUTATIVE (AFU_ORTHOLOGUE AFUA_3G00765)-RELATED-RELATED"/>
    <property type="match status" value="1"/>
</dbReference>
<evidence type="ECO:0000259" key="1">
    <source>
        <dbReference type="PROSITE" id="PS51186"/>
    </source>
</evidence>
<keyword evidence="3" id="KW-1185">Reference proteome</keyword>
<feature type="domain" description="N-acetyltransferase" evidence="1">
    <location>
        <begin position="16"/>
        <end position="178"/>
    </location>
</feature>
<comment type="caution">
    <text evidence="2">The sequence shown here is derived from an EMBL/GenBank/DDBJ whole genome shotgun (WGS) entry which is preliminary data.</text>
</comment>
<evidence type="ECO:0000313" key="3">
    <source>
        <dbReference type="Proteomes" id="UP001499987"/>
    </source>
</evidence>
<protein>
    <submittedName>
        <fullName evidence="2">GNAT family N-acetyltransferase</fullName>
    </submittedName>
</protein>
<dbReference type="PROSITE" id="PS51186">
    <property type="entry name" value="GNAT"/>
    <property type="match status" value="1"/>
</dbReference>
<dbReference type="InterPro" id="IPR000182">
    <property type="entry name" value="GNAT_dom"/>
</dbReference>
<name>A0ABP4DVQ4_9ACTN</name>
<evidence type="ECO:0000313" key="2">
    <source>
        <dbReference type="EMBL" id="GAA1069684.1"/>
    </source>
</evidence>
<dbReference type="EMBL" id="BAAALD010000002">
    <property type="protein sequence ID" value="GAA1069684.1"/>
    <property type="molecule type" value="Genomic_DNA"/>
</dbReference>
<dbReference type="InterPro" id="IPR051531">
    <property type="entry name" value="N-acetyltransferase"/>
</dbReference>
<organism evidence="2 3">
    <name type="scientific">Kitasatospora arboriphila</name>
    <dbReference type="NCBI Taxonomy" id="258052"/>
    <lineage>
        <taxon>Bacteria</taxon>
        <taxon>Bacillati</taxon>
        <taxon>Actinomycetota</taxon>
        <taxon>Actinomycetes</taxon>
        <taxon>Kitasatosporales</taxon>
        <taxon>Streptomycetaceae</taxon>
        <taxon>Kitasatospora</taxon>
    </lineage>
</organism>
<accession>A0ABP4DVQ4</accession>
<dbReference type="RefSeq" id="WP_344621583.1">
    <property type="nucleotide sequence ID" value="NZ_BAAALD010000002.1"/>
</dbReference>
<dbReference type="Proteomes" id="UP001499987">
    <property type="component" value="Unassembled WGS sequence"/>
</dbReference>
<dbReference type="SUPFAM" id="SSF55729">
    <property type="entry name" value="Acyl-CoA N-acyltransferases (Nat)"/>
    <property type="match status" value="1"/>
</dbReference>
<dbReference type="InterPro" id="IPR016181">
    <property type="entry name" value="Acyl_CoA_acyltransferase"/>
</dbReference>
<reference evidence="3" key="1">
    <citation type="journal article" date="2019" name="Int. J. Syst. Evol. Microbiol.">
        <title>The Global Catalogue of Microorganisms (GCM) 10K type strain sequencing project: providing services to taxonomists for standard genome sequencing and annotation.</title>
        <authorList>
            <consortium name="The Broad Institute Genomics Platform"/>
            <consortium name="The Broad Institute Genome Sequencing Center for Infectious Disease"/>
            <person name="Wu L."/>
            <person name="Ma J."/>
        </authorList>
    </citation>
    <scope>NUCLEOTIDE SEQUENCE [LARGE SCALE GENOMIC DNA]</scope>
    <source>
        <strain evidence="3">JCM 13002</strain>
    </source>
</reference>
<gene>
    <name evidence="2" type="ORF">GCM10009663_02940</name>
</gene>